<dbReference type="EMBL" id="NAJM01000064">
    <property type="protein sequence ID" value="RVX66330.1"/>
    <property type="molecule type" value="Genomic_DNA"/>
</dbReference>
<evidence type="ECO:0000256" key="3">
    <source>
        <dbReference type="ARBA" id="ARBA00022827"/>
    </source>
</evidence>
<dbReference type="Gene3D" id="3.50.50.60">
    <property type="entry name" value="FAD/NAD(P)-binding domain"/>
    <property type="match status" value="1"/>
</dbReference>
<dbReference type="SUPFAM" id="SSF51905">
    <property type="entry name" value="FAD/NAD(P)-binding domain"/>
    <property type="match status" value="1"/>
</dbReference>
<name>A0A438MRU5_EXOME</name>
<dbReference type="OrthoDB" id="2096480at2759"/>
<dbReference type="Gene3D" id="3.30.70.2450">
    <property type="match status" value="1"/>
</dbReference>
<dbReference type="PANTHER" id="PTHR43004">
    <property type="entry name" value="TRK SYSTEM POTASSIUM UPTAKE PROTEIN"/>
    <property type="match status" value="1"/>
</dbReference>
<dbReference type="Proteomes" id="UP000288859">
    <property type="component" value="Unassembled WGS sequence"/>
</dbReference>
<evidence type="ECO:0000256" key="4">
    <source>
        <dbReference type="ARBA" id="ARBA00023002"/>
    </source>
</evidence>
<dbReference type="InterPro" id="IPR002938">
    <property type="entry name" value="FAD-bd"/>
</dbReference>
<evidence type="ECO:0000259" key="5">
    <source>
        <dbReference type="Pfam" id="PF01494"/>
    </source>
</evidence>
<feature type="domain" description="FAD-binding" evidence="5">
    <location>
        <begin position="5"/>
        <end position="343"/>
    </location>
</feature>
<comment type="cofactor">
    <cofactor evidence="1">
        <name>FAD</name>
        <dbReference type="ChEBI" id="CHEBI:57692"/>
    </cofactor>
</comment>
<keyword evidence="2" id="KW-0285">Flavoprotein</keyword>
<dbReference type="GO" id="GO:0071949">
    <property type="term" value="F:FAD binding"/>
    <property type="evidence" value="ECO:0007669"/>
    <property type="project" value="InterPro"/>
</dbReference>
<keyword evidence="3" id="KW-0274">FAD</keyword>
<dbReference type="InterPro" id="IPR036188">
    <property type="entry name" value="FAD/NAD-bd_sf"/>
</dbReference>
<sequence>MSESVSVLIVGAGPTGLTLALELARQRISFRIIDKAPALTDKSKALVMQPRSVELLDRHGLGSELLSCGVSTTGITIVVSGKKVTEIPLSKIASQVKDSFHPLPLFIEQSETERILHDRLLQYGCKLDRGITAKTIVQDDSGVNATLEDSSGIQTLIRANYVIGADGAHSIVRHASDAFTFDGAEYAQDFILCDAHIRPTRVSDNLHMCLGRGQMALLPLKDDKIRVIITLPTKLDAELQLADIQKFLDAMAPGYGELYDPTWMTRFSLHHRGVNLYRDRRLFVAGDAAHIHSPVGGQGMNTGIQDAINLGWKLGAVIRGERPDSFLDTYHEERHPVGQQLLKSTDRAFTWLTWSNPIYMYIRNTLLPLILPRVTSNIDRLRQGYLFVSEFAVSYVNSPIVGKGPGHNCPVTGGSRTPNGRLMDKSGERKTLYQILPADSHSLVLFAGSGPHAASLTEIKTAKERFMNARPQASEADVYIVHSAEDLTILEPNHFWDVEVALHESFGFKASGYAYIRPDFYIAHIGPLSSLDSLLSRLSEI</sequence>
<keyword evidence="4" id="KW-0560">Oxidoreductase</keyword>
<protein>
    <recommendedName>
        <fullName evidence="5">FAD-binding domain-containing protein</fullName>
    </recommendedName>
</protein>
<accession>A0A438MRU5</accession>
<organism evidence="6 7">
    <name type="scientific">Exophiala mesophila</name>
    <name type="common">Black yeast-like fungus</name>
    <dbReference type="NCBI Taxonomy" id="212818"/>
    <lineage>
        <taxon>Eukaryota</taxon>
        <taxon>Fungi</taxon>
        <taxon>Dikarya</taxon>
        <taxon>Ascomycota</taxon>
        <taxon>Pezizomycotina</taxon>
        <taxon>Eurotiomycetes</taxon>
        <taxon>Chaetothyriomycetidae</taxon>
        <taxon>Chaetothyriales</taxon>
        <taxon>Herpotrichiellaceae</taxon>
        <taxon>Exophiala</taxon>
    </lineage>
</organism>
<dbReference type="GO" id="GO:0016709">
    <property type="term" value="F:oxidoreductase activity, acting on paired donors, with incorporation or reduction of molecular oxygen, NAD(P)H as one donor, and incorporation of one atom of oxygen"/>
    <property type="evidence" value="ECO:0007669"/>
    <property type="project" value="UniProtKB-ARBA"/>
</dbReference>
<evidence type="ECO:0000313" key="6">
    <source>
        <dbReference type="EMBL" id="RVX66330.1"/>
    </source>
</evidence>
<evidence type="ECO:0000256" key="1">
    <source>
        <dbReference type="ARBA" id="ARBA00001974"/>
    </source>
</evidence>
<dbReference type="InterPro" id="IPR050641">
    <property type="entry name" value="RIFMO-like"/>
</dbReference>
<dbReference type="AlphaFoldDB" id="A0A438MRU5"/>
<evidence type="ECO:0000313" key="7">
    <source>
        <dbReference type="Proteomes" id="UP000288859"/>
    </source>
</evidence>
<comment type="caution">
    <text evidence="6">The sequence shown here is derived from an EMBL/GenBank/DDBJ whole genome shotgun (WGS) entry which is preliminary data.</text>
</comment>
<dbReference type="VEuPathDB" id="FungiDB:PV10_04434"/>
<evidence type="ECO:0000256" key="2">
    <source>
        <dbReference type="ARBA" id="ARBA00022630"/>
    </source>
</evidence>
<dbReference type="PRINTS" id="PR00420">
    <property type="entry name" value="RNGMNOXGNASE"/>
</dbReference>
<proteinExistence type="predicted"/>
<dbReference type="PANTHER" id="PTHR43004:SF19">
    <property type="entry name" value="BINDING MONOOXYGENASE, PUTATIVE (JCVI)-RELATED"/>
    <property type="match status" value="1"/>
</dbReference>
<gene>
    <name evidence="6" type="ORF">B0A52_09761</name>
</gene>
<dbReference type="Pfam" id="PF01494">
    <property type="entry name" value="FAD_binding_3"/>
    <property type="match status" value="1"/>
</dbReference>
<reference evidence="6 7" key="1">
    <citation type="submission" date="2017-03" db="EMBL/GenBank/DDBJ databases">
        <title>Genomes of endolithic fungi from Antarctica.</title>
        <authorList>
            <person name="Coleine C."/>
            <person name="Masonjones S."/>
            <person name="Stajich J.E."/>
        </authorList>
    </citation>
    <scope>NUCLEOTIDE SEQUENCE [LARGE SCALE GENOMIC DNA]</scope>
    <source>
        <strain evidence="6 7">CCFEE 6314</strain>
    </source>
</reference>